<evidence type="ECO:0000256" key="2">
    <source>
        <dbReference type="ARBA" id="ARBA00013194"/>
    </source>
</evidence>
<protein>
    <recommendedName>
        <fullName evidence="2 7">peptidylprolyl isomerase</fullName>
        <ecNumber evidence="2 7">5.2.1.8</ecNumber>
    </recommendedName>
</protein>
<dbReference type="PANTHER" id="PTHR46512">
    <property type="entry name" value="PEPTIDYLPROLYL ISOMERASE"/>
    <property type="match status" value="1"/>
</dbReference>
<dbReference type="InterPro" id="IPR050754">
    <property type="entry name" value="FKBP4/5/8-like"/>
</dbReference>
<feature type="region of interest" description="Disordered" evidence="9">
    <location>
        <begin position="1"/>
        <end position="66"/>
    </location>
</feature>
<keyword evidence="6 7" id="KW-0413">Isomerase</keyword>
<accession>A0AAV9J127</accession>
<evidence type="ECO:0000256" key="8">
    <source>
        <dbReference type="PROSITE-ProRule" id="PRU00339"/>
    </source>
</evidence>
<comment type="caution">
    <text evidence="11">The sequence shown here is derived from an EMBL/GenBank/DDBJ whole genome shotgun (WGS) entry which is preliminary data.</text>
</comment>
<dbReference type="SUPFAM" id="SSF54534">
    <property type="entry name" value="FKBP-like"/>
    <property type="match status" value="3"/>
</dbReference>
<evidence type="ECO:0000256" key="4">
    <source>
        <dbReference type="ARBA" id="ARBA00022803"/>
    </source>
</evidence>
<evidence type="ECO:0000256" key="3">
    <source>
        <dbReference type="ARBA" id="ARBA00022737"/>
    </source>
</evidence>
<dbReference type="EC" id="5.2.1.8" evidence="2 7"/>
<sequence length="564" mass="62901">MSDMAGKQAEMHDRSETTSAASVDDVMEDTSPPSMRTEGDLTGDGGVVKRVVRRSKTSWERPESGDEVSVHYVGRLQADGTQFDSSRDRDEPFEFKLDSGSVIKGWDVAVRSMAKGELAEFTIAPAYAYGEAGAPPNIPPDATLVFEIELLSWKSVRDLFQDGGVIRKTIDEGSGWEHPRDGDELLVHYQLVAVGGQPVPEATPITRTYVMEREPNLSGTSPFIPRALHRTLRGMKKGAVARLECRAEYAREFRDLPVPTADDDDRSSTIEVRLEKWFTTKTLADGQVTVKTLDEGDGWERPNEIDARCTVAINGEPERELVLGDGSITCWGLEVALSRMKKGERAQVTIHDAAYADAAVPRESLSLPMVYEVVLRSFTNGQQTYEMSPEEKLAAAQRHKQLGNALFKQGQVARAQPHYDFIVNAFNYDSDLPPELKAQAAELVRAARLNLAAVYDKQQRPDKVLEMCNKVLEHETSQPKALFRRAGAMAQRGDYEGAERDLRRLLEVEPDNAAAARRLREVKRALREQDRRDKAFFSSMFRHAHRSDKSQQKPEEPATATPSA</sequence>
<dbReference type="PROSITE" id="PS50005">
    <property type="entry name" value="TPR"/>
    <property type="match status" value="1"/>
</dbReference>
<feature type="region of interest" description="Disordered" evidence="9">
    <location>
        <begin position="534"/>
        <end position="564"/>
    </location>
</feature>
<keyword evidence="3" id="KW-0677">Repeat</keyword>
<feature type="compositionally biased region" description="Basic and acidic residues" evidence="9">
    <location>
        <begin position="547"/>
        <end position="556"/>
    </location>
</feature>
<dbReference type="InterPro" id="IPR046357">
    <property type="entry name" value="PPIase_dom_sf"/>
</dbReference>
<keyword evidence="5 7" id="KW-0697">Rotamase</keyword>
<evidence type="ECO:0000313" key="11">
    <source>
        <dbReference type="EMBL" id="KAK4538111.1"/>
    </source>
</evidence>
<comment type="catalytic activity">
    <reaction evidence="1 7">
        <text>[protein]-peptidylproline (omega=180) = [protein]-peptidylproline (omega=0)</text>
        <dbReference type="Rhea" id="RHEA:16237"/>
        <dbReference type="Rhea" id="RHEA-COMP:10747"/>
        <dbReference type="Rhea" id="RHEA-COMP:10748"/>
        <dbReference type="ChEBI" id="CHEBI:83833"/>
        <dbReference type="ChEBI" id="CHEBI:83834"/>
        <dbReference type="EC" id="5.2.1.8"/>
    </reaction>
</comment>
<evidence type="ECO:0000256" key="1">
    <source>
        <dbReference type="ARBA" id="ARBA00000971"/>
    </source>
</evidence>
<dbReference type="Gene3D" id="1.25.40.10">
    <property type="entry name" value="Tetratricopeptide repeat domain"/>
    <property type="match status" value="1"/>
</dbReference>
<evidence type="ECO:0000256" key="7">
    <source>
        <dbReference type="PROSITE-ProRule" id="PRU00277"/>
    </source>
</evidence>
<feature type="domain" description="PPIase FKBP-type" evidence="10">
    <location>
        <begin position="65"/>
        <end position="154"/>
    </location>
</feature>
<keyword evidence="4 8" id="KW-0802">TPR repeat</keyword>
<evidence type="ECO:0000259" key="10">
    <source>
        <dbReference type="PROSITE" id="PS50059"/>
    </source>
</evidence>
<dbReference type="Pfam" id="PF00254">
    <property type="entry name" value="FKBP_C"/>
    <property type="match status" value="1"/>
</dbReference>
<dbReference type="InterPro" id="IPR011990">
    <property type="entry name" value="TPR-like_helical_dom_sf"/>
</dbReference>
<dbReference type="EMBL" id="JANCYW010000016">
    <property type="protein sequence ID" value="KAK4538111.1"/>
    <property type="molecule type" value="Genomic_DNA"/>
</dbReference>
<dbReference type="SUPFAM" id="SSF48452">
    <property type="entry name" value="TPR-like"/>
    <property type="match status" value="1"/>
</dbReference>
<proteinExistence type="predicted"/>
<evidence type="ECO:0000256" key="6">
    <source>
        <dbReference type="ARBA" id="ARBA00023235"/>
    </source>
</evidence>
<dbReference type="InterPro" id="IPR001179">
    <property type="entry name" value="PPIase_FKBP_dom"/>
</dbReference>
<evidence type="ECO:0000313" key="12">
    <source>
        <dbReference type="Proteomes" id="UP001301350"/>
    </source>
</evidence>
<dbReference type="Proteomes" id="UP001301350">
    <property type="component" value="Unassembled WGS sequence"/>
</dbReference>
<dbReference type="PANTHER" id="PTHR46512:SF9">
    <property type="entry name" value="PEPTIDYLPROLYL ISOMERASE"/>
    <property type="match status" value="1"/>
</dbReference>
<dbReference type="GO" id="GO:0003755">
    <property type="term" value="F:peptidyl-prolyl cis-trans isomerase activity"/>
    <property type="evidence" value="ECO:0007669"/>
    <property type="project" value="UniProtKB-KW"/>
</dbReference>
<evidence type="ECO:0000256" key="9">
    <source>
        <dbReference type="SAM" id="MobiDB-lite"/>
    </source>
</evidence>
<dbReference type="FunFam" id="3.10.50.40:FF:000006">
    <property type="entry name" value="Peptidyl-prolyl cis-trans isomerase"/>
    <property type="match status" value="1"/>
</dbReference>
<evidence type="ECO:0000256" key="5">
    <source>
        <dbReference type="ARBA" id="ARBA00023110"/>
    </source>
</evidence>
<dbReference type="InterPro" id="IPR019734">
    <property type="entry name" value="TPR_rpt"/>
</dbReference>
<dbReference type="PROSITE" id="PS50059">
    <property type="entry name" value="FKBP_PPIASE"/>
    <property type="match status" value="1"/>
</dbReference>
<dbReference type="AlphaFoldDB" id="A0AAV9J127"/>
<keyword evidence="12" id="KW-1185">Reference proteome</keyword>
<dbReference type="SMART" id="SM00028">
    <property type="entry name" value="TPR"/>
    <property type="match status" value="3"/>
</dbReference>
<dbReference type="Gene3D" id="3.10.50.40">
    <property type="match status" value="3"/>
</dbReference>
<name>A0AAV9J127_CYACA</name>
<reference evidence="11 12" key="1">
    <citation type="submission" date="2022-07" db="EMBL/GenBank/DDBJ databases">
        <title>Genome-wide signatures of adaptation to extreme environments.</title>
        <authorList>
            <person name="Cho C.H."/>
            <person name="Yoon H.S."/>
        </authorList>
    </citation>
    <scope>NUCLEOTIDE SEQUENCE [LARGE SCALE GENOMIC DNA]</scope>
    <source>
        <strain evidence="11 12">DBV 063 E5</strain>
    </source>
</reference>
<feature type="repeat" description="TPR" evidence="8">
    <location>
        <begin position="479"/>
        <end position="512"/>
    </location>
</feature>
<gene>
    <name evidence="11" type="ORF">CDCA_CDCA16G4136</name>
</gene>
<organism evidence="11 12">
    <name type="scientific">Cyanidium caldarium</name>
    <name type="common">Red alga</name>
    <dbReference type="NCBI Taxonomy" id="2771"/>
    <lineage>
        <taxon>Eukaryota</taxon>
        <taxon>Rhodophyta</taxon>
        <taxon>Bangiophyceae</taxon>
        <taxon>Cyanidiales</taxon>
        <taxon>Cyanidiaceae</taxon>
        <taxon>Cyanidium</taxon>
    </lineage>
</organism>